<feature type="transmembrane region" description="Helical" evidence="1">
    <location>
        <begin position="126"/>
        <end position="147"/>
    </location>
</feature>
<proteinExistence type="predicted"/>
<accession>A0A2W2DS27</accession>
<keyword evidence="1" id="KW-1133">Transmembrane helix</keyword>
<keyword evidence="1" id="KW-0812">Transmembrane</keyword>
<comment type="caution">
    <text evidence="2">The sequence shown here is derived from an EMBL/GenBank/DDBJ whole genome shotgun (WGS) entry which is preliminary data.</text>
</comment>
<dbReference type="AlphaFoldDB" id="A0A2W2DS27"/>
<reference evidence="2 3" key="1">
    <citation type="submission" date="2018-01" db="EMBL/GenBank/DDBJ databases">
        <title>Draft genome sequence of Nonomuraea sp. KC333.</title>
        <authorList>
            <person name="Sahin N."/>
            <person name="Saygin H."/>
            <person name="Ay H."/>
        </authorList>
    </citation>
    <scope>NUCLEOTIDE SEQUENCE [LARGE SCALE GENOMIC DNA]</scope>
    <source>
        <strain evidence="2 3">KC333</strain>
    </source>
</reference>
<evidence type="ECO:0008006" key="4">
    <source>
        <dbReference type="Google" id="ProtNLM"/>
    </source>
</evidence>
<gene>
    <name evidence="2" type="ORF">C1J01_25805</name>
</gene>
<keyword evidence="1" id="KW-0472">Membrane</keyword>
<keyword evidence="3" id="KW-1185">Reference proteome</keyword>
<evidence type="ECO:0000313" key="2">
    <source>
        <dbReference type="EMBL" id="PZG14796.1"/>
    </source>
</evidence>
<evidence type="ECO:0000256" key="1">
    <source>
        <dbReference type="SAM" id="Phobius"/>
    </source>
</evidence>
<feature type="non-terminal residue" evidence="2">
    <location>
        <position position="240"/>
    </location>
</feature>
<organism evidence="2 3">
    <name type="scientific">Nonomuraea aridisoli</name>
    <dbReference type="NCBI Taxonomy" id="2070368"/>
    <lineage>
        <taxon>Bacteria</taxon>
        <taxon>Bacillati</taxon>
        <taxon>Actinomycetota</taxon>
        <taxon>Actinomycetes</taxon>
        <taxon>Streptosporangiales</taxon>
        <taxon>Streptosporangiaceae</taxon>
        <taxon>Nonomuraea</taxon>
    </lineage>
</organism>
<dbReference type="Proteomes" id="UP000249304">
    <property type="component" value="Unassembled WGS sequence"/>
</dbReference>
<feature type="transmembrane region" description="Helical" evidence="1">
    <location>
        <begin position="179"/>
        <end position="197"/>
    </location>
</feature>
<sequence length="240" mass="25773">MTPTVAAGLTAVVLITCFALATPALSRPTLPFGVRVPADRAADPAVLAERRVYVRLTLLSAAAAAALCAFFPEIAGIALGVGCALLYHRAHRRLRTAKRSGGWHEGRRQGVTVDTTFRTDPVRLPWAWLTPAAAITLITAVLGWWRYGDLPATLADFLGLGVEPRPRQPTTPLAAFEPVISQAVIVLLFLAMTLLLLRARPDLDAARPAGSARRYRVYLRGMARMSLLGAAGVTFSLLIT</sequence>
<evidence type="ECO:0000313" key="3">
    <source>
        <dbReference type="Proteomes" id="UP000249304"/>
    </source>
</evidence>
<dbReference type="EMBL" id="POUD01000119">
    <property type="protein sequence ID" value="PZG14796.1"/>
    <property type="molecule type" value="Genomic_DNA"/>
</dbReference>
<name>A0A2W2DS27_9ACTN</name>
<feature type="transmembrane region" description="Helical" evidence="1">
    <location>
        <begin position="61"/>
        <end position="87"/>
    </location>
</feature>
<feature type="transmembrane region" description="Helical" evidence="1">
    <location>
        <begin position="217"/>
        <end position="239"/>
    </location>
</feature>
<protein>
    <recommendedName>
        <fullName evidence="4">DUF1648 domain-containing protein</fullName>
    </recommendedName>
</protein>